<dbReference type="Pfam" id="PF00196">
    <property type="entry name" value="GerE"/>
    <property type="match status" value="1"/>
</dbReference>
<dbReference type="PROSITE" id="PS50043">
    <property type="entry name" value="HTH_LUXR_2"/>
    <property type="match status" value="1"/>
</dbReference>
<dbReference type="Proteomes" id="UP000221168">
    <property type="component" value="Unassembled WGS sequence"/>
</dbReference>
<dbReference type="CDD" id="cd06170">
    <property type="entry name" value="LuxR_C_like"/>
    <property type="match status" value="1"/>
</dbReference>
<dbReference type="GO" id="GO:0003677">
    <property type="term" value="F:DNA binding"/>
    <property type="evidence" value="ECO:0007669"/>
    <property type="project" value="UniProtKB-KW"/>
</dbReference>
<comment type="caution">
    <text evidence="5">The sequence shown here is derived from an EMBL/GenBank/DDBJ whole genome shotgun (WGS) entry which is preliminary data.</text>
</comment>
<keyword evidence="1" id="KW-0805">Transcription regulation</keyword>
<dbReference type="InterPro" id="IPR035965">
    <property type="entry name" value="PAS-like_dom_sf"/>
</dbReference>
<dbReference type="RefSeq" id="WP_099303351.1">
    <property type="nucleotide sequence ID" value="NZ_PDVP01000001.1"/>
</dbReference>
<feature type="domain" description="HTH luxR-type" evidence="4">
    <location>
        <begin position="122"/>
        <end position="187"/>
    </location>
</feature>
<evidence type="ECO:0000256" key="2">
    <source>
        <dbReference type="ARBA" id="ARBA00023125"/>
    </source>
</evidence>
<sequence>MTEAQNHAELDRIAYEMAPIGIVMTENRIIRACNPAFADMFGHCRETLIDQSFAILYPSFEEFVAIRDVGVQPLRERNRYSDERIMARTDGSLFWCRVRGRTLTDDGDPLAKAVWSFADLSHERPVVRLTTRERQIIMHLGEGRTSKEIARLIEISPRTVETYRAKLLKKFQAANVAELLSHVGGMPEG</sequence>
<proteinExistence type="predicted"/>
<dbReference type="CDD" id="cd00130">
    <property type="entry name" value="PAS"/>
    <property type="match status" value="1"/>
</dbReference>
<evidence type="ECO:0000256" key="3">
    <source>
        <dbReference type="ARBA" id="ARBA00023163"/>
    </source>
</evidence>
<dbReference type="InterPro" id="IPR000014">
    <property type="entry name" value="PAS"/>
</dbReference>
<evidence type="ECO:0000313" key="6">
    <source>
        <dbReference type="Proteomes" id="UP000221168"/>
    </source>
</evidence>
<reference evidence="5 6" key="1">
    <citation type="submission" date="2017-10" db="EMBL/GenBank/DDBJ databases">
        <title>Sedimentibacterium mangrovi gen. nov., sp. nov., a novel member of family Phyllobacteriacea isolated from mangrove sediment.</title>
        <authorList>
            <person name="Liao H."/>
            <person name="Tian Y."/>
        </authorList>
    </citation>
    <scope>NUCLEOTIDE SEQUENCE [LARGE SCALE GENOMIC DNA]</scope>
    <source>
        <strain evidence="5 6">X9-2-2</strain>
    </source>
</reference>
<dbReference type="PANTHER" id="PTHR44688:SF16">
    <property type="entry name" value="DNA-BINDING TRANSCRIPTIONAL ACTIVATOR DEVR_DOSR"/>
    <property type="match status" value="1"/>
</dbReference>
<organism evidence="5 6">
    <name type="scientific">Zhengella mangrovi</name>
    <dbReference type="NCBI Taxonomy" id="1982044"/>
    <lineage>
        <taxon>Bacteria</taxon>
        <taxon>Pseudomonadati</taxon>
        <taxon>Pseudomonadota</taxon>
        <taxon>Alphaproteobacteria</taxon>
        <taxon>Hyphomicrobiales</taxon>
        <taxon>Notoacmeibacteraceae</taxon>
        <taxon>Zhengella</taxon>
    </lineage>
</organism>
<dbReference type="InterPro" id="IPR016032">
    <property type="entry name" value="Sig_transdc_resp-reg_C-effctor"/>
</dbReference>
<dbReference type="PRINTS" id="PR00038">
    <property type="entry name" value="HTHLUXR"/>
</dbReference>
<keyword evidence="3" id="KW-0804">Transcription</keyword>
<dbReference type="GO" id="GO:0006355">
    <property type="term" value="P:regulation of DNA-templated transcription"/>
    <property type="evidence" value="ECO:0007669"/>
    <property type="project" value="InterPro"/>
</dbReference>
<dbReference type="SMART" id="SM00421">
    <property type="entry name" value="HTH_LUXR"/>
    <property type="match status" value="1"/>
</dbReference>
<dbReference type="Gene3D" id="1.10.10.10">
    <property type="entry name" value="Winged helix-like DNA-binding domain superfamily/Winged helix DNA-binding domain"/>
    <property type="match status" value="1"/>
</dbReference>
<dbReference type="InterPro" id="IPR000792">
    <property type="entry name" value="Tscrpt_reg_LuxR_C"/>
</dbReference>
<dbReference type="InterPro" id="IPR036388">
    <property type="entry name" value="WH-like_DNA-bd_sf"/>
</dbReference>
<dbReference type="AlphaFoldDB" id="A0A2G1QTL0"/>
<evidence type="ECO:0000256" key="1">
    <source>
        <dbReference type="ARBA" id="ARBA00023015"/>
    </source>
</evidence>
<dbReference type="EMBL" id="PDVP01000001">
    <property type="protein sequence ID" value="PHP68863.1"/>
    <property type="molecule type" value="Genomic_DNA"/>
</dbReference>
<dbReference type="NCBIfam" id="TIGR00229">
    <property type="entry name" value="sensory_box"/>
    <property type="match status" value="1"/>
</dbReference>
<dbReference type="SUPFAM" id="SSF46894">
    <property type="entry name" value="C-terminal effector domain of the bipartite response regulators"/>
    <property type="match status" value="1"/>
</dbReference>
<keyword evidence="2" id="KW-0238">DNA-binding</keyword>
<protein>
    <submittedName>
        <fullName evidence="5">Helix-turn-helix transcriptional regulator</fullName>
    </submittedName>
</protein>
<evidence type="ECO:0000259" key="4">
    <source>
        <dbReference type="PROSITE" id="PS50043"/>
    </source>
</evidence>
<keyword evidence="6" id="KW-1185">Reference proteome</keyword>
<gene>
    <name evidence="5" type="ORF">CSC94_02410</name>
</gene>
<dbReference type="Gene3D" id="3.30.450.20">
    <property type="entry name" value="PAS domain"/>
    <property type="match status" value="1"/>
</dbReference>
<dbReference type="PANTHER" id="PTHR44688">
    <property type="entry name" value="DNA-BINDING TRANSCRIPTIONAL ACTIVATOR DEVR_DOSR"/>
    <property type="match status" value="1"/>
</dbReference>
<evidence type="ECO:0000313" key="5">
    <source>
        <dbReference type="EMBL" id="PHP68863.1"/>
    </source>
</evidence>
<dbReference type="SUPFAM" id="SSF55785">
    <property type="entry name" value="PYP-like sensor domain (PAS domain)"/>
    <property type="match status" value="1"/>
</dbReference>
<name>A0A2G1QTL0_9HYPH</name>
<dbReference type="OrthoDB" id="9782655at2"/>
<dbReference type="Pfam" id="PF13426">
    <property type="entry name" value="PAS_9"/>
    <property type="match status" value="1"/>
</dbReference>
<accession>A0A2G1QTL0</accession>